<evidence type="ECO:0000313" key="1">
    <source>
        <dbReference type="EMBL" id="MBB5423806.1"/>
    </source>
</evidence>
<reference evidence="1 2" key="1">
    <citation type="submission" date="2020-08" db="EMBL/GenBank/DDBJ databases">
        <title>Genomic Encyclopedia of Type Strains, Phase IV (KMG-V): Genome sequencing to study the core and pangenomes of soil and plant-associated prokaryotes.</title>
        <authorList>
            <person name="Whitman W."/>
        </authorList>
    </citation>
    <scope>NUCLEOTIDE SEQUENCE [LARGE SCALE GENOMIC DNA]</scope>
    <source>
        <strain evidence="1 2">JPY158</strain>
    </source>
</reference>
<sequence length="97" mass="9902">MRETLGRRGTLSPSLISNINITNVNASNVSGTVAYSMSAGFVAGSNSCFQALLMQGPEGGDYNGPRPVFVSNVSGVTLSNVVIAGTTYNTSLTAPAT</sequence>
<organism evidence="1 2">
    <name type="scientific">Paraburkholderia atlantica</name>
    <dbReference type="NCBI Taxonomy" id="2654982"/>
    <lineage>
        <taxon>Bacteria</taxon>
        <taxon>Pseudomonadati</taxon>
        <taxon>Pseudomonadota</taxon>
        <taxon>Betaproteobacteria</taxon>
        <taxon>Burkholderiales</taxon>
        <taxon>Burkholderiaceae</taxon>
        <taxon>Paraburkholderia</taxon>
    </lineage>
</organism>
<dbReference type="OrthoDB" id="9795222at2"/>
<name>A0A7W8V5E3_PARAM</name>
<dbReference type="EMBL" id="JACHDD010000003">
    <property type="protein sequence ID" value="MBB5423806.1"/>
    <property type="molecule type" value="Genomic_DNA"/>
</dbReference>
<gene>
    <name evidence="1" type="ORF">HDG40_001950</name>
</gene>
<keyword evidence="2" id="KW-1185">Reference proteome</keyword>
<dbReference type="Proteomes" id="UP000592780">
    <property type="component" value="Unassembled WGS sequence"/>
</dbReference>
<dbReference type="AlphaFoldDB" id="A0A7W8V5E3"/>
<protein>
    <submittedName>
        <fullName evidence="1">Uncharacterized protein</fullName>
    </submittedName>
</protein>
<dbReference type="RefSeq" id="WP_157646436.1">
    <property type="nucleotide sequence ID" value="NZ_JACHDD010000003.1"/>
</dbReference>
<accession>A0A7W8V5E3</accession>
<comment type="caution">
    <text evidence="1">The sequence shown here is derived from an EMBL/GenBank/DDBJ whole genome shotgun (WGS) entry which is preliminary data.</text>
</comment>
<evidence type="ECO:0000313" key="2">
    <source>
        <dbReference type="Proteomes" id="UP000592780"/>
    </source>
</evidence>
<proteinExistence type="predicted"/>